<reference evidence="2" key="1">
    <citation type="submission" date="2023-10" db="EMBL/GenBank/DDBJ databases">
        <title>Genome assemblies of two species of porcelain crab, Petrolisthes cinctipes and Petrolisthes manimaculis (Anomura: Porcellanidae).</title>
        <authorList>
            <person name="Angst P."/>
        </authorList>
    </citation>
    <scope>NUCLEOTIDE SEQUENCE</scope>
    <source>
        <strain evidence="2">PB745_01</strain>
        <tissue evidence="2">Gill</tissue>
    </source>
</reference>
<accession>A0AAE1ENX3</accession>
<gene>
    <name evidence="2" type="ORF">Pcinc_035254</name>
</gene>
<evidence type="ECO:0000256" key="1">
    <source>
        <dbReference type="SAM" id="MobiDB-lite"/>
    </source>
</evidence>
<name>A0AAE1ENX3_PETCI</name>
<feature type="region of interest" description="Disordered" evidence="1">
    <location>
        <begin position="58"/>
        <end position="141"/>
    </location>
</feature>
<feature type="compositionally biased region" description="Basic and acidic residues" evidence="1">
    <location>
        <begin position="65"/>
        <end position="107"/>
    </location>
</feature>
<protein>
    <submittedName>
        <fullName evidence="2">Uncharacterized protein</fullName>
    </submittedName>
</protein>
<proteinExistence type="predicted"/>
<keyword evidence="3" id="KW-1185">Reference proteome</keyword>
<dbReference type="EMBL" id="JAWQEG010005271">
    <property type="protein sequence ID" value="KAK3858568.1"/>
    <property type="molecule type" value="Genomic_DNA"/>
</dbReference>
<comment type="caution">
    <text evidence="2">The sequence shown here is derived from an EMBL/GenBank/DDBJ whole genome shotgun (WGS) entry which is preliminary data.</text>
</comment>
<organism evidence="2 3">
    <name type="scientific">Petrolisthes cinctipes</name>
    <name type="common">Flat porcelain crab</name>
    <dbReference type="NCBI Taxonomy" id="88211"/>
    <lineage>
        <taxon>Eukaryota</taxon>
        <taxon>Metazoa</taxon>
        <taxon>Ecdysozoa</taxon>
        <taxon>Arthropoda</taxon>
        <taxon>Crustacea</taxon>
        <taxon>Multicrustacea</taxon>
        <taxon>Malacostraca</taxon>
        <taxon>Eumalacostraca</taxon>
        <taxon>Eucarida</taxon>
        <taxon>Decapoda</taxon>
        <taxon>Pleocyemata</taxon>
        <taxon>Anomura</taxon>
        <taxon>Galatheoidea</taxon>
        <taxon>Porcellanidae</taxon>
        <taxon>Petrolisthes</taxon>
    </lineage>
</organism>
<sequence length="162" mass="18709">MSLALESVGKCNHVHNCICMDNFCISDLNSDVQVTLVSFGRSCPAQSFNTFHSNEHCVPFPSPELSREKAREEEEKRSGQEEEKKRETASEEKLQEQQNQKKEKEESSSSQEIKVQDVEKVDRFDVEKEKEEGECERKNDDNIVEQKKCEGECKMSNIEQSR</sequence>
<dbReference type="AlphaFoldDB" id="A0AAE1ENX3"/>
<evidence type="ECO:0000313" key="2">
    <source>
        <dbReference type="EMBL" id="KAK3858568.1"/>
    </source>
</evidence>
<evidence type="ECO:0000313" key="3">
    <source>
        <dbReference type="Proteomes" id="UP001286313"/>
    </source>
</evidence>
<feature type="compositionally biased region" description="Basic and acidic residues" evidence="1">
    <location>
        <begin position="114"/>
        <end position="141"/>
    </location>
</feature>
<dbReference type="Proteomes" id="UP001286313">
    <property type="component" value="Unassembled WGS sequence"/>
</dbReference>